<evidence type="ECO:0000313" key="10">
    <source>
        <dbReference type="Proteomes" id="UP000887577"/>
    </source>
</evidence>
<dbReference type="Pfam" id="PF17917">
    <property type="entry name" value="RT_RNaseH"/>
    <property type="match status" value="1"/>
</dbReference>
<dbReference type="Proteomes" id="UP000887577">
    <property type="component" value="Unplaced"/>
</dbReference>
<dbReference type="InterPro" id="IPR050951">
    <property type="entry name" value="Retrovirus_Pol_polyprotein"/>
</dbReference>
<dbReference type="Gene3D" id="3.30.70.270">
    <property type="match status" value="2"/>
</dbReference>
<evidence type="ECO:0000256" key="1">
    <source>
        <dbReference type="ARBA" id="ARBA00012493"/>
    </source>
</evidence>
<evidence type="ECO:0000256" key="5">
    <source>
        <dbReference type="ARBA" id="ARBA00022759"/>
    </source>
</evidence>
<evidence type="ECO:0000256" key="2">
    <source>
        <dbReference type="ARBA" id="ARBA00022679"/>
    </source>
</evidence>
<keyword evidence="7" id="KW-0695">RNA-directed DNA polymerase</keyword>
<keyword evidence="4" id="KW-0540">Nuclease</keyword>
<protein>
    <recommendedName>
        <fullName evidence="1">RNA-directed DNA polymerase</fullName>
        <ecNumber evidence="1">2.7.7.49</ecNumber>
    </recommendedName>
</protein>
<keyword evidence="3" id="KW-0548">Nucleotidyltransferase</keyword>
<name>A0A914Y244_9BILA</name>
<dbReference type="PANTHER" id="PTHR37984">
    <property type="entry name" value="PROTEIN CBG26694"/>
    <property type="match status" value="1"/>
</dbReference>
<dbReference type="CDD" id="cd09274">
    <property type="entry name" value="RNase_HI_RT_Ty3"/>
    <property type="match status" value="1"/>
</dbReference>
<dbReference type="Pfam" id="PF00078">
    <property type="entry name" value="RVT_1"/>
    <property type="match status" value="1"/>
</dbReference>
<accession>A0A914Y244</accession>
<feature type="domain" description="Reverse transcriptase" evidence="9">
    <location>
        <begin position="1"/>
        <end position="187"/>
    </location>
</feature>
<keyword evidence="8" id="KW-1133">Transmembrane helix</keyword>
<dbReference type="FunFam" id="3.30.70.270:FF:000020">
    <property type="entry name" value="Transposon Tf2-6 polyprotein-like Protein"/>
    <property type="match status" value="1"/>
</dbReference>
<sequence>MLNLFLSLLVVHLFMLLNLLKVNLLVWKNKGKDGRSRLVIDYSTGLNDQLEEPCYSLPLPEDIFSRFSGCTVFSQLDFADAYHQLELDEESQKLTTVSTTFGQFRYKRLGFGIKTAVSDYQEAMDKMLDDSPAASYLDDVLIGSKNVEEHTKHLEMVLARIMEWGFKLNPKKCKFYCSSIRFLGKIIDSSGIHPDPEKIAAIQKMAEPTDVKTLRSFLGLVNFYQSFIPAFREIREPLDDLLKNDAPWSWNVREKAAFNGIKDKLAAECMLTHYDPRLPITVAADASDTGMGGVISHICHDGSEKPIQFFSRSLNAIQRKYSQTEKEGLALITAIKTFHRYLEGRKFTLYTDHKALLAIFDNKKSKPVLAANRLHRWSLFLASYDFDIRYTKTTDFGQADALSRLIEKTKSIPELYEEEEDTVEAECSAALIPLRCSSK</sequence>
<evidence type="ECO:0000313" key="11">
    <source>
        <dbReference type="WBParaSite" id="PSU_v2.g13305.t1"/>
    </source>
</evidence>
<organism evidence="10 11">
    <name type="scientific">Panagrolaimus superbus</name>
    <dbReference type="NCBI Taxonomy" id="310955"/>
    <lineage>
        <taxon>Eukaryota</taxon>
        <taxon>Metazoa</taxon>
        <taxon>Ecdysozoa</taxon>
        <taxon>Nematoda</taxon>
        <taxon>Chromadorea</taxon>
        <taxon>Rhabditida</taxon>
        <taxon>Tylenchina</taxon>
        <taxon>Panagrolaimomorpha</taxon>
        <taxon>Panagrolaimoidea</taxon>
        <taxon>Panagrolaimidae</taxon>
        <taxon>Panagrolaimus</taxon>
    </lineage>
</organism>
<dbReference type="PANTHER" id="PTHR37984:SF5">
    <property type="entry name" value="PROTEIN NYNRIN-LIKE"/>
    <property type="match status" value="1"/>
</dbReference>
<dbReference type="InterPro" id="IPR041373">
    <property type="entry name" value="RT_RNaseH"/>
</dbReference>
<keyword evidence="6" id="KW-0378">Hydrolase</keyword>
<dbReference type="InterPro" id="IPR043128">
    <property type="entry name" value="Rev_trsase/Diguanyl_cyclase"/>
</dbReference>
<evidence type="ECO:0000256" key="3">
    <source>
        <dbReference type="ARBA" id="ARBA00022695"/>
    </source>
</evidence>
<keyword evidence="2" id="KW-0808">Transferase</keyword>
<dbReference type="SUPFAM" id="SSF56672">
    <property type="entry name" value="DNA/RNA polymerases"/>
    <property type="match status" value="1"/>
</dbReference>
<proteinExistence type="predicted"/>
<evidence type="ECO:0000256" key="8">
    <source>
        <dbReference type="SAM" id="Phobius"/>
    </source>
</evidence>
<evidence type="ECO:0000256" key="4">
    <source>
        <dbReference type="ARBA" id="ARBA00022722"/>
    </source>
</evidence>
<feature type="transmembrane region" description="Helical" evidence="8">
    <location>
        <begin position="6"/>
        <end position="27"/>
    </location>
</feature>
<evidence type="ECO:0000256" key="7">
    <source>
        <dbReference type="ARBA" id="ARBA00022918"/>
    </source>
</evidence>
<evidence type="ECO:0000259" key="9">
    <source>
        <dbReference type="PROSITE" id="PS50878"/>
    </source>
</evidence>
<keyword evidence="8" id="KW-0472">Membrane</keyword>
<dbReference type="GO" id="GO:0016787">
    <property type="term" value="F:hydrolase activity"/>
    <property type="evidence" value="ECO:0007669"/>
    <property type="project" value="UniProtKB-KW"/>
</dbReference>
<keyword evidence="5" id="KW-0255">Endonuclease</keyword>
<evidence type="ECO:0000256" key="6">
    <source>
        <dbReference type="ARBA" id="ARBA00022801"/>
    </source>
</evidence>
<dbReference type="InterPro" id="IPR000477">
    <property type="entry name" value="RT_dom"/>
</dbReference>
<dbReference type="GO" id="GO:0004519">
    <property type="term" value="F:endonuclease activity"/>
    <property type="evidence" value="ECO:0007669"/>
    <property type="project" value="UniProtKB-KW"/>
</dbReference>
<dbReference type="PROSITE" id="PS50878">
    <property type="entry name" value="RT_POL"/>
    <property type="match status" value="1"/>
</dbReference>
<dbReference type="CDD" id="cd01647">
    <property type="entry name" value="RT_LTR"/>
    <property type="match status" value="1"/>
</dbReference>
<keyword evidence="8" id="KW-0812">Transmembrane</keyword>
<dbReference type="GO" id="GO:0003964">
    <property type="term" value="F:RNA-directed DNA polymerase activity"/>
    <property type="evidence" value="ECO:0007669"/>
    <property type="project" value="UniProtKB-KW"/>
</dbReference>
<keyword evidence="10" id="KW-1185">Reference proteome</keyword>
<dbReference type="InterPro" id="IPR043502">
    <property type="entry name" value="DNA/RNA_pol_sf"/>
</dbReference>
<dbReference type="AlphaFoldDB" id="A0A914Y244"/>
<dbReference type="EC" id="2.7.7.49" evidence="1"/>
<dbReference type="WBParaSite" id="PSU_v2.g13305.t1">
    <property type="protein sequence ID" value="PSU_v2.g13305.t1"/>
    <property type="gene ID" value="PSU_v2.g13305"/>
</dbReference>
<reference evidence="11" key="1">
    <citation type="submission" date="2022-11" db="UniProtKB">
        <authorList>
            <consortium name="WormBaseParasite"/>
        </authorList>
    </citation>
    <scope>IDENTIFICATION</scope>
</reference>